<dbReference type="RefSeq" id="WP_282591584.1">
    <property type="nucleotide sequence ID" value="NZ_JAPAAF010000010.1"/>
</dbReference>
<dbReference type="EMBL" id="JAPAAF010000010">
    <property type="protein sequence ID" value="MCW0482982.1"/>
    <property type="molecule type" value="Genomic_DNA"/>
</dbReference>
<dbReference type="SUPFAM" id="SSF103088">
    <property type="entry name" value="OmpA-like"/>
    <property type="match status" value="1"/>
</dbReference>
<dbReference type="InterPro" id="IPR050330">
    <property type="entry name" value="Bact_OuterMem_StrucFunc"/>
</dbReference>
<dbReference type="GO" id="GO:0016020">
    <property type="term" value="C:membrane"/>
    <property type="evidence" value="ECO:0007669"/>
    <property type="project" value="UniProtKB-UniRule"/>
</dbReference>
<reference evidence="4" key="1">
    <citation type="submission" date="2022-10" db="EMBL/GenBank/DDBJ databases">
        <title>Gaoshiqiia sediminis gen. nov., sp. nov., isolated from coastal sediment.</title>
        <authorList>
            <person name="Yu W.X."/>
            <person name="Mu D.S."/>
            <person name="Du J.Z."/>
            <person name="Liang Y.Q."/>
        </authorList>
    </citation>
    <scope>NUCLEOTIDE SEQUENCE</scope>
    <source>
        <strain evidence="4">A06</strain>
    </source>
</reference>
<evidence type="ECO:0000256" key="1">
    <source>
        <dbReference type="PROSITE-ProRule" id="PRU00473"/>
    </source>
</evidence>
<accession>A0AA41YD14</accession>
<feature type="domain" description="OmpA-like" evidence="3">
    <location>
        <begin position="82"/>
        <end position="221"/>
    </location>
</feature>
<keyword evidence="2" id="KW-0812">Transmembrane</keyword>
<gene>
    <name evidence="4" type="ORF">N2K84_09600</name>
</gene>
<sequence>MSKKFIEIEDNNQFGLSTGDLMAALLLIFVLLLIGTMLKLQEEFDSKSDVAERYKELQIELYNDLYKEFESDLSLWQAEIDSTLTIRFKEPDVLFDAGDSKLKSTFSDILSDFFPRYINVLREDKYIDHIEEIRIEGHTSIEGRNGMDADESYFYNMKLSQDRTRSVLRFCLNMLQPGVFEWTRDRATANGLSSVKPISENESEPGRKQNRRVEFRIKTDAEKQIREMLRYAEY</sequence>
<dbReference type="AlphaFoldDB" id="A0AA41YD14"/>
<dbReference type="InterPro" id="IPR036737">
    <property type="entry name" value="OmpA-like_sf"/>
</dbReference>
<dbReference type="InterPro" id="IPR006665">
    <property type="entry name" value="OmpA-like"/>
</dbReference>
<comment type="caution">
    <text evidence="4">The sequence shown here is derived from an EMBL/GenBank/DDBJ whole genome shotgun (WGS) entry which is preliminary data.</text>
</comment>
<dbReference type="PROSITE" id="PS51123">
    <property type="entry name" value="OMPA_2"/>
    <property type="match status" value="1"/>
</dbReference>
<keyword evidence="1 2" id="KW-0472">Membrane</keyword>
<evidence type="ECO:0000313" key="5">
    <source>
        <dbReference type="Proteomes" id="UP001163821"/>
    </source>
</evidence>
<protein>
    <submittedName>
        <fullName evidence="4">OmpA family protein</fullName>
    </submittedName>
</protein>
<organism evidence="4 5">
    <name type="scientific">Gaoshiqia sediminis</name>
    <dbReference type="NCBI Taxonomy" id="2986998"/>
    <lineage>
        <taxon>Bacteria</taxon>
        <taxon>Pseudomonadati</taxon>
        <taxon>Bacteroidota</taxon>
        <taxon>Bacteroidia</taxon>
        <taxon>Marinilabiliales</taxon>
        <taxon>Prolixibacteraceae</taxon>
        <taxon>Gaoshiqia</taxon>
    </lineage>
</organism>
<dbReference type="CDD" id="cd07185">
    <property type="entry name" value="OmpA_C-like"/>
    <property type="match status" value="1"/>
</dbReference>
<keyword evidence="2" id="KW-1133">Transmembrane helix</keyword>
<evidence type="ECO:0000313" key="4">
    <source>
        <dbReference type="EMBL" id="MCW0482982.1"/>
    </source>
</evidence>
<evidence type="ECO:0000256" key="2">
    <source>
        <dbReference type="SAM" id="Phobius"/>
    </source>
</evidence>
<keyword evidence="5" id="KW-1185">Reference proteome</keyword>
<dbReference type="Proteomes" id="UP001163821">
    <property type="component" value="Unassembled WGS sequence"/>
</dbReference>
<proteinExistence type="predicted"/>
<dbReference type="PANTHER" id="PTHR30329">
    <property type="entry name" value="STATOR ELEMENT OF FLAGELLAR MOTOR COMPLEX"/>
    <property type="match status" value="1"/>
</dbReference>
<name>A0AA41YD14_9BACT</name>
<dbReference type="Gene3D" id="3.30.1330.60">
    <property type="entry name" value="OmpA-like domain"/>
    <property type="match status" value="1"/>
</dbReference>
<dbReference type="PANTHER" id="PTHR30329:SF21">
    <property type="entry name" value="LIPOPROTEIN YIAD-RELATED"/>
    <property type="match status" value="1"/>
</dbReference>
<feature type="transmembrane region" description="Helical" evidence="2">
    <location>
        <begin position="21"/>
        <end position="38"/>
    </location>
</feature>
<evidence type="ECO:0000259" key="3">
    <source>
        <dbReference type="PROSITE" id="PS51123"/>
    </source>
</evidence>